<reference evidence="3 4" key="1">
    <citation type="submission" date="2019-03" db="EMBL/GenBank/DDBJ databases">
        <title>Genomic Encyclopedia of Type Strains, Phase IV (KMG-IV): sequencing the most valuable type-strain genomes for metagenomic binning, comparative biology and taxonomic classification.</title>
        <authorList>
            <person name="Goeker M."/>
        </authorList>
    </citation>
    <scope>NUCLEOTIDE SEQUENCE [LARGE SCALE GENOMIC DNA]</scope>
    <source>
        <strain evidence="3 4">DSM 15969</strain>
    </source>
</reference>
<dbReference type="PROSITE" id="PS51462">
    <property type="entry name" value="NUDIX"/>
    <property type="match status" value="1"/>
</dbReference>
<dbReference type="Pfam" id="PF14803">
    <property type="entry name" value="Zn_ribbon_Nudix"/>
    <property type="match status" value="1"/>
</dbReference>
<dbReference type="Proteomes" id="UP000295063">
    <property type="component" value="Unassembled WGS sequence"/>
</dbReference>
<dbReference type="GO" id="GO:0016787">
    <property type="term" value="F:hydrolase activity"/>
    <property type="evidence" value="ECO:0007669"/>
    <property type="project" value="UniProtKB-KW"/>
</dbReference>
<feature type="domain" description="Nudix hydrolase" evidence="2">
    <location>
        <begin position="41"/>
        <end position="167"/>
    </location>
</feature>
<gene>
    <name evidence="3" type="ORF">EV210_12234</name>
</gene>
<protein>
    <submittedName>
        <fullName evidence="3">ADP-ribose pyrophosphatase YjhB (NUDIX family)</fullName>
    </submittedName>
</protein>
<dbReference type="OrthoDB" id="9786141at2"/>
<dbReference type="InterPro" id="IPR029401">
    <property type="entry name" value="Nudix_N"/>
</dbReference>
<evidence type="ECO:0000259" key="2">
    <source>
        <dbReference type="PROSITE" id="PS51462"/>
    </source>
</evidence>
<evidence type="ECO:0000256" key="1">
    <source>
        <dbReference type="ARBA" id="ARBA00022801"/>
    </source>
</evidence>
<evidence type="ECO:0000313" key="3">
    <source>
        <dbReference type="EMBL" id="TCL32419.1"/>
    </source>
</evidence>
<sequence>MNMRKQRFFYCPKCGGKLQHQQVAEKQRLVCLSCGYIFYENPIVGVAAIVMENGKILLGRRSATASYPGLWCIPCGYVEYEEDVYDAVCREFYEETGLRIEVEQVFTALSNFHNPNVHTVGIWFIAHAIGGTLQAGDDIAEVGYFALDSVPELAFPTDMQVIELLKNKSKGFI</sequence>
<accession>A0A4R1PMC7</accession>
<dbReference type="Pfam" id="PF00293">
    <property type="entry name" value="NUDIX"/>
    <property type="match status" value="1"/>
</dbReference>
<dbReference type="SUPFAM" id="SSF55811">
    <property type="entry name" value="Nudix"/>
    <property type="match status" value="1"/>
</dbReference>
<keyword evidence="1" id="KW-0378">Hydrolase</keyword>
<organism evidence="3 4">
    <name type="scientific">Anaerospora hongkongensis</name>
    <dbReference type="NCBI Taxonomy" id="244830"/>
    <lineage>
        <taxon>Bacteria</taxon>
        <taxon>Bacillati</taxon>
        <taxon>Bacillota</taxon>
        <taxon>Negativicutes</taxon>
        <taxon>Selenomonadales</taxon>
        <taxon>Sporomusaceae</taxon>
        <taxon>Anaerospora</taxon>
    </lineage>
</organism>
<dbReference type="PROSITE" id="PS00893">
    <property type="entry name" value="NUDIX_BOX"/>
    <property type="match status" value="1"/>
</dbReference>
<proteinExistence type="predicted"/>
<keyword evidence="4" id="KW-1185">Reference proteome</keyword>
<comment type="caution">
    <text evidence="3">The sequence shown here is derived from an EMBL/GenBank/DDBJ whole genome shotgun (WGS) entry which is preliminary data.</text>
</comment>
<name>A0A4R1PMC7_9FIRM</name>
<dbReference type="RefSeq" id="WP_132083473.1">
    <property type="nucleotide sequence ID" value="NZ_SLUI01000022.1"/>
</dbReference>
<dbReference type="InterPro" id="IPR015797">
    <property type="entry name" value="NUDIX_hydrolase-like_dom_sf"/>
</dbReference>
<dbReference type="CDD" id="cd04678">
    <property type="entry name" value="NUDIX_MTH2_Nudt15"/>
    <property type="match status" value="1"/>
</dbReference>
<evidence type="ECO:0000313" key="4">
    <source>
        <dbReference type="Proteomes" id="UP000295063"/>
    </source>
</evidence>
<dbReference type="InterPro" id="IPR000086">
    <property type="entry name" value="NUDIX_hydrolase_dom"/>
</dbReference>
<dbReference type="Gene3D" id="3.90.79.10">
    <property type="entry name" value="Nucleoside Triphosphate Pyrophosphohydrolase"/>
    <property type="match status" value="1"/>
</dbReference>
<dbReference type="Gene3D" id="2.20.70.10">
    <property type="match status" value="1"/>
</dbReference>
<dbReference type="EMBL" id="SLUI01000022">
    <property type="protein sequence ID" value="TCL32419.1"/>
    <property type="molecule type" value="Genomic_DNA"/>
</dbReference>
<dbReference type="AlphaFoldDB" id="A0A4R1PMC7"/>
<dbReference type="PANTHER" id="PTHR43222:SF2">
    <property type="entry name" value="NUDIX HYDROLASE 23, CHLOROPLASTIC"/>
    <property type="match status" value="1"/>
</dbReference>
<dbReference type="PANTHER" id="PTHR43222">
    <property type="entry name" value="NUDIX HYDROLASE 23"/>
    <property type="match status" value="1"/>
</dbReference>
<dbReference type="InterPro" id="IPR020084">
    <property type="entry name" value="NUDIX_hydrolase_CS"/>
</dbReference>